<dbReference type="PRINTS" id="PR01434">
    <property type="entry name" value="NADHDHGNASE5"/>
</dbReference>
<comment type="caution">
    <text evidence="10">The sequence shown here is derived from an EMBL/GenBank/DDBJ whole genome shotgun (WGS) entry which is preliminary data.</text>
</comment>
<feature type="transmembrane region" description="Helical" evidence="8">
    <location>
        <begin position="334"/>
        <end position="356"/>
    </location>
</feature>
<evidence type="ECO:0000256" key="1">
    <source>
        <dbReference type="ARBA" id="ARBA00004651"/>
    </source>
</evidence>
<evidence type="ECO:0000259" key="9">
    <source>
        <dbReference type="Pfam" id="PF00361"/>
    </source>
</evidence>
<evidence type="ECO:0000256" key="4">
    <source>
        <dbReference type="ARBA" id="ARBA00022692"/>
    </source>
</evidence>
<dbReference type="PANTHER" id="PTHR42703:SF1">
    <property type="entry name" value="NA(+)_H(+) ANTIPORTER SUBUNIT D1"/>
    <property type="match status" value="1"/>
</dbReference>
<feature type="transmembrane region" description="Helical" evidence="8">
    <location>
        <begin position="451"/>
        <end position="471"/>
    </location>
</feature>
<organism evidence="10 11">
    <name type="scientific">candidate division WOR-3 bacterium</name>
    <dbReference type="NCBI Taxonomy" id="2052148"/>
    <lineage>
        <taxon>Bacteria</taxon>
        <taxon>Bacteria division WOR-3</taxon>
    </lineage>
</organism>
<keyword evidence="10" id="KW-0830">Ubiquinone</keyword>
<dbReference type="AlphaFoldDB" id="A0A660SP16"/>
<evidence type="ECO:0000313" key="11">
    <source>
        <dbReference type="Proteomes" id="UP000268469"/>
    </source>
</evidence>
<feature type="transmembrane region" description="Helical" evidence="8">
    <location>
        <begin position="77"/>
        <end position="97"/>
    </location>
</feature>
<proteinExistence type="inferred from homology"/>
<feature type="transmembrane region" description="Helical" evidence="8">
    <location>
        <begin position="109"/>
        <end position="126"/>
    </location>
</feature>
<dbReference type="InterPro" id="IPR050586">
    <property type="entry name" value="CPA3_Na-H_Antiporter_D"/>
</dbReference>
<evidence type="ECO:0000256" key="8">
    <source>
        <dbReference type="SAM" id="Phobius"/>
    </source>
</evidence>
<protein>
    <submittedName>
        <fullName evidence="10">NADH/ubiquinone/plastoquinone (Complex I)</fullName>
    </submittedName>
</protein>
<accession>A0A660SP16</accession>
<evidence type="ECO:0000256" key="5">
    <source>
        <dbReference type="ARBA" id="ARBA00022989"/>
    </source>
</evidence>
<dbReference type="Proteomes" id="UP000268469">
    <property type="component" value="Unassembled WGS sequence"/>
</dbReference>
<feature type="transmembrane region" description="Helical" evidence="8">
    <location>
        <begin position="408"/>
        <end position="430"/>
    </location>
</feature>
<dbReference type="PANTHER" id="PTHR42703">
    <property type="entry name" value="NADH DEHYDROGENASE"/>
    <property type="match status" value="1"/>
</dbReference>
<evidence type="ECO:0000256" key="6">
    <source>
        <dbReference type="ARBA" id="ARBA00023136"/>
    </source>
</evidence>
<dbReference type="GO" id="GO:0005886">
    <property type="term" value="C:plasma membrane"/>
    <property type="evidence" value="ECO:0007669"/>
    <property type="project" value="UniProtKB-SubCell"/>
</dbReference>
<feature type="transmembrane region" description="Helical" evidence="8">
    <location>
        <begin position="31"/>
        <end position="51"/>
    </location>
</feature>
<evidence type="ECO:0000313" key="10">
    <source>
        <dbReference type="EMBL" id="RKX71846.1"/>
    </source>
</evidence>
<evidence type="ECO:0000256" key="7">
    <source>
        <dbReference type="RuleBase" id="RU000320"/>
    </source>
</evidence>
<feature type="transmembrane region" description="Helical" evidence="8">
    <location>
        <begin position="303"/>
        <end position="328"/>
    </location>
</feature>
<feature type="transmembrane region" description="Helical" evidence="8">
    <location>
        <begin position="377"/>
        <end position="402"/>
    </location>
</feature>
<dbReference type="Pfam" id="PF00361">
    <property type="entry name" value="Proton_antipo_M"/>
    <property type="match status" value="1"/>
</dbReference>
<keyword evidence="5 8" id="KW-1133">Transmembrane helix</keyword>
<feature type="domain" description="NADH:quinone oxidoreductase/Mrp antiporter transmembrane" evidence="9">
    <location>
        <begin position="128"/>
        <end position="422"/>
    </location>
</feature>
<keyword evidence="3" id="KW-1003">Cell membrane</keyword>
<reference evidence="10 11" key="1">
    <citation type="submission" date="2018-06" db="EMBL/GenBank/DDBJ databases">
        <title>Extensive metabolic versatility and redundancy in microbially diverse, dynamic hydrothermal sediments.</title>
        <authorList>
            <person name="Dombrowski N."/>
            <person name="Teske A."/>
            <person name="Baker B.J."/>
        </authorList>
    </citation>
    <scope>NUCLEOTIDE SEQUENCE [LARGE SCALE GENOMIC DNA]</scope>
    <source>
        <strain evidence="10">B36_G15</strain>
    </source>
</reference>
<dbReference type="InterPro" id="IPR001750">
    <property type="entry name" value="ND/Mrp_TM"/>
</dbReference>
<feature type="transmembrane region" description="Helical" evidence="8">
    <location>
        <begin position="6"/>
        <end position="24"/>
    </location>
</feature>
<feature type="transmembrane region" description="Helical" evidence="8">
    <location>
        <begin position="204"/>
        <end position="225"/>
    </location>
</feature>
<keyword evidence="4 7" id="KW-0812">Transmembrane</keyword>
<sequence length="495" mass="54199">MNLLPLFFALPLAGAFLIPILSKIWRGFSDLIANSITTILLFLSFYSLNLFEEGEVIIYKMGGWPPPLGITMVYDHLSALIVISIAIVVFAASIFSIRYLEHFTGRVKFYTLFMLITAGMMGVAITGDIFNLFVFVEIASISSYALVAFGIEKEELEAAFKYMVMGEIASLFLLFAIALLYGRASTLNMADLANTLSVAGRDQLFWFVAAILLFSFAIKSALFPFHSWLPDAHPSAPAPVSAILSGIFVKVLGVYALIRLSFNVFGLTPQNSPIFFHILIFLGLVSVFFGGIIASRQRDYKRLLAYSTIAQIGFIMVGIGIGNFWAIAGGLFHILAHAITKSLLFLTSGAVVYATGKRDLEELAGLGKTMGITAWSYRLATLSLSGLPPLVGFFPKLFIIIGACQAKLYWLAILLAILSVFTLAYLLKIIRKVYFTTKEVSTPETPFSMRLSMLFLVILMILFGFGFQGLLNSLIIPATKVLLNGTGYGRAILGG</sequence>
<comment type="similarity">
    <text evidence="2">Belongs to the CPA3 antiporters (TC 2.A.63) subunit D family.</text>
</comment>
<feature type="transmembrane region" description="Helical" evidence="8">
    <location>
        <begin position="237"/>
        <end position="262"/>
    </location>
</feature>
<dbReference type="EMBL" id="QNBE01000001">
    <property type="protein sequence ID" value="RKX71846.1"/>
    <property type="molecule type" value="Genomic_DNA"/>
</dbReference>
<evidence type="ECO:0000256" key="2">
    <source>
        <dbReference type="ARBA" id="ARBA00005346"/>
    </source>
</evidence>
<gene>
    <name evidence="10" type="ORF">DRP53_00190</name>
</gene>
<comment type="subcellular location">
    <subcellularLocation>
        <location evidence="1">Cell membrane</location>
        <topology evidence="1">Multi-pass membrane protein</topology>
    </subcellularLocation>
    <subcellularLocation>
        <location evidence="7">Membrane</location>
        <topology evidence="7">Multi-pass membrane protein</topology>
    </subcellularLocation>
</comment>
<evidence type="ECO:0000256" key="3">
    <source>
        <dbReference type="ARBA" id="ARBA00022475"/>
    </source>
</evidence>
<feature type="transmembrane region" description="Helical" evidence="8">
    <location>
        <begin position="163"/>
        <end position="184"/>
    </location>
</feature>
<name>A0A660SP16_UNCW3</name>
<keyword evidence="6 8" id="KW-0472">Membrane</keyword>
<feature type="transmembrane region" description="Helical" evidence="8">
    <location>
        <begin position="274"/>
        <end position="294"/>
    </location>
</feature>